<protein>
    <submittedName>
        <fullName evidence="2">SHOCT domain-containing protein</fullName>
    </submittedName>
</protein>
<sequence>MIQKQDSIQNENFDAVNEIRKFKELLDDGIITEDEFEDKKKQLLGL</sequence>
<name>A0A941GDC6_NIACI</name>
<organism evidence="2">
    <name type="scientific">Niallia circulans</name>
    <name type="common">Bacillus circulans</name>
    <dbReference type="NCBI Taxonomy" id="1397"/>
    <lineage>
        <taxon>Bacteria</taxon>
        <taxon>Bacillati</taxon>
        <taxon>Bacillota</taxon>
        <taxon>Bacilli</taxon>
        <taxon>Bacillales</taxon>
        <taxon>Bacillaceae</taxon>
        <taxon>Niallia</taxon>
    </lineage>
</organism>
<evidence type="ECO:0000259" key="1">
    <source>
        <dbReference type="Pfam" id="PF09851"/>
    </source>
</evidence>
<gene>
    <name evidence="2" type="ORF">KD144_00400</name>
</gene>
<proteinExistence type="predicted"/>
<dbReference type="Pfam" id="PF09851">
    <property type="entry name" value="SHOCT"/>
    <property type="match status" value="1"/>
</dbReference>
<dbReference type="AlphaFoldDB" id="A0A941GDC6"/>
<reference evidence="2" key="1">
    <citation type="submission" date="2021-04" db="EMBL/GenBank/DDBJ databases">
        <title>Genomic analysis of electroactive and textile dye degrading Bacillus circulans strain: DC10 isolated from constructed wetland-microbial fuel cells treating textile dye wastewaters.</title>
        <authorList>
            <person name="Patel D.U."/>
            <person name="Desai C.R."/>
        </authorList>
    </citation>
    <scope>NUCLEOTIDE SEQUENCE</scope>
    <source>
        <strain evidence="2">DC10</strain>
    </source>
</reference>
<evidence type="ECO:0000313" key="2">
    <source>
        <dbReference type="EMBL" id="MBR8667984.1"/>
    </source>
</evidence>
<dbReference type="EMBL" id="JAGTPX010000001">
    <property type="protein sequence ID" value="MBR8667984.1"/>
    <property type="molecule type" value="Genomic_DNA"/>
</dbReference>
<accession>A0A941GDC6</accession>
<feature type="domain" description="SHOCT" evidence="1">
    <location>
        <begin position="18"/>
        <end position="44"/>
    </location>
</feature>
<dbReference type="InterPro" id="IPR018649">
    <property type="entry name" value="SHOCT"/>
</dbReference>
<comment type="caution">
    <text evidence="2">The sequence shown here is derived from an EMBL/GenBank/DDBJ whole genome shotgun (WGS) entry which is preliminary data.</text>
</comment>